<evidence type="ECO:0000313" key="1">
    <source>
        <dbReference type="EMBL" id="AGA69187.1"/>
    </source>
</evidence>
<reference evidence="2" key="1">
    <citation type="submission" date="2012-02" db="EMBL/GenBank/DDBJ databases">
        <title>Complete sequence of Desulfitobacterium dichloroeliminans LMG P-21439.</title>
        <authorList>
            <person name="Lucas S."/>
            <person name="Han J."/>
            <person name="Lapidus A."/>
            <person name="Cheng J.-F."/>
            <person name="Goodwin L."/>
            <person name="Pitluck S."/>
            <person name="Peters L."/>
            <person name="Ovchinnikova G."/>
            <person name="Teshima H."/>
            <person name="Detter J.C."/>
            <person name="Han C."/>
            <person name="Tapia R."/>
            <person name="Land M."/>
            <person name="Hauser L."/>
            <person name="Kyrpides N."/>
            <person name="Ivanova N."/>
            <person name="Pagani I."/>
            <person name="Kruse T."/>
            <person name="de Vos W.M."/>
            <person name="Boon N."/>
            <person name="Smidt H."/>
            <person name="Woyke T."/>
        </authorList>
    </citation>
    <scope>NUCLEOTIDE SEQUENCE [LARGE SCALE GENOMIC DNA]</scope>
    <source>
        <strain evidence="2">LMG P-21439 / DCA1</strain>
    </source>
</reference>
<dbReference type="STRING" id="871963.Desdi_1711"/>
<protein>
    <submittedName>
        <fullName evidence="1">Uncharacterized protein</fullName>
    </submittedName>
</protein>
<dbReference type="RefSeq" id="WP_015262177.1">
    <property type="nucleotide sequence ID" value="NC_019903.1"/>
</dbReference>
<keyword evidence="2" id="KW-1185">Reference proteome</keyword>
<dbReference type="eggNOG" id="COG2002">
    <property type="taxonomic scope" value="Bacteria"/>
</dbReference>
<proteinExistence type="predicted"/>
<name>L0F7L9_DESDL</name>
<evidence type="ECO:0000313" key="2">
    <source>
        <dbReference type="Proteomes" id="UP000010797"/>
    </source>
</evidence>
<accession>L0F7L9</accession>
<dbReference type="Proteomes" id="UP000010797">
    <property type="component" value="Chromosome"/>
</dbReference>
<dbReference type="KEGG" id="ddl:Desdi_1711"/>
<gene>
    <name evidence="1" type="ordered locus">Desdi_1711</name>
</gene>
<dbReference type="EMBL" id="CP003344">
    <property type="protein sequence ID" value="AGA69187.1"/>
    <property type="molecule type" value="Genomic_DNA"/>
</dbReference>
<organism evidence="1 2">
    <name type="scientific">Desulfitobacterium dichloroeliminans (strain LMG P-21439 / DCA1)</name>
    <dbReference type="NCBI Taxonomy" id="871963"/>
    <lineage>
        <taxon>Bacteria</taxon>
        <taxon>Bacillati</taxon>
        <taxon>Bacillota</taxon>
        <taxon>Clostridia</taxon>
        <taxon>Eubacteriales</taxon>
        <taxon>Desulfitobacteriaceae</taxon>
        <taxon>Desulfitobacterium</taxon>
    </lineage>
</organism>
<dbReference type="HOGENOM" id="CLU_121352_0_0_9"/>
<sequence>MKLIEMRTFVDKQGSIILPGEALGAAGLKPGDELCATLAVGQEETKNLCPQLVITPQGVGIAVQLTGWREDDEEGDLTLPNDLLEAAEIPADSDLEIVCTAGAIVIMESDVLDNLPDELRELFGELGIDPGTVREVMRKDGYFI</sequence>
<dbReference type="OrthoDB" id="2044893at2"/>
<dbReference type="AlphaFoldDB" id="L0F7L9"/>